<dbReference type="EMBL" id="LWMW01000033">
    <property type="protein sequence ID" value="KZX17523.1"/>
    <property type="molecule type" value="Genomic_DNA"/>
</dbReference>
<dbReference type="Proteomes" id="UP000077275">
    <property type="component" value="Unassembled WGS sequence"/>
</dbReference>
<evidence type="ECO:0000313" key="2">
    <source>
        <dbReference type="Proteomes" id="UP000077275"/>
    </source>
</evidence>
<dbReference type="RefSeq" id="WP_067257642.1">
    <property type="nucleotide sequence ID" value="NZ_LWMW01000033.1"/>
</dbReference>
<reference evidence="1 2" key="1">
    <citation type="submission" date="2016-04" db="EMBL/GenBank/DDBJ databases">
        <title>Genome sequence of Methanobrevibacter cuticularis DSM 11139.</title>
        <authorList>
            <person name="Poehlein A."/>
            <person name="Seedorf H."/>
            <person name="Daniel R."/>
        </authorList>
    </citation>
    <scope>NUCLEOTIDE SEQUENCE [LARGE SCALE GENOMIC DNA]</scope>
    <source>
        <strain evidence="1 2">DSM 11139</strain>
    </source>
</reference>
<keyword evidence="2" id="KW-1185">Reference proteome</keyword>
<proteinExistence type="predicted"/>
<accession>A0A166FC70</accession>
<evidence type="ECO:0000313" key="1">
    <source>
        <dbReference type="EMBL" id="KZX17523.1"/>
    </source>
</evidence>
<gene>
    <name evidence="1" type="ORF">MBCUT_01980</name>
</gene>
<protein>
    <submittedName>
        <fullName evidence="1">Uncharacterized protein</fullName>
    </submittedName>
</protein>
<dbReference type="OrthoDB" id="78821at2157"/>
<comment type="caution">
    <text evidence="1">The sequence shown here is derived from an EMBL/GenBank/DDBJ whole genome shotgun (WGS) entry which is preliminary data.</text>
</comment>
<dbReference type="STRING" id="47311.MBCUT_01980"/>
<dbReference type="AlphaFoldDB" id="A0A166FC70"/>
<name>A0A166FC70_9EURY</name>
<sequence length="103" mass="11647">MIEIKQTSIQIPKDTLIKIKAIAVEKGTTQNKVIIDFINKGLENTEPKNRKVKARIISDELPEPKTKTKTYKSLKDMAGIVKVDKNIDVDEVLGNIHMKKGLY</sequence>
<dbReference type="PATRIC" id="fig|47311.3.peg.215"/>
<organism evidence="1 2">
    <name type="scientific">Methanobrevibacter cuticularis</name>
    <dbReference type="NCBI Taxonomy" id="47311"/>
    <lineage>
        <taxon>Archaea</taxon>
        <taxon>Methanobacteriati</taxon>
        <taxon>Methanobacteriota</taxon>
        <taxon>Methanomada group</taxon>
        <taxon>Methanobacteria</taxon>
        <taxon>Methanobacteriales</taxon>
        <taxon>Methanobacteriaceae</taxon>
        <taxon>Methanobrevibacter</taxon>
    </lineage>
</organism>